<proteinExistence type="predicted"/>
<dbReference type="AlphaFoldDB" id="A0AAV4RUQ9"/>
<sequence length="183" mass="20549">MKPICEAIGIHPRKHETLRFDKCKHISEKPVHQRMLPPGQRPFPESGRGKKEEEREGGVGGRSRASRANRQHVVLSIKLTNVRKLPVEKHMPFQTPMNTHQNSSNASNLNEVLLNENPLAYHRSATWFSSPILGSPFLKAHFTEESFSAKKLVNPGRMQARAGVLRAEGRGEGLPLIRPCARV</sequence>
<comment type="caution">
    <text evidence="2">The sequence shown here is derived from an EMBL/GenBank/DDBJ whole genome shotgun (WGS) entry which is preliminary data.</text>
</comment>
<evidence type="ECO:0000313" key="2">
    <source>
        <dbReference type="EMBL" id="GIY23628.1"/>
    </source>
</evidence>
<organism evidence="2 3">
    <name type="scientific">Caerostris darwini</name>
    <dbReference type="NCBI Taxonomy" id="1538125"/>
    <lineage>
        <taxon>Eukaryota</taxon>
        <taxon>Metazoa</taxon>
        <taxon>Ecdysozoa</taxon>
        <taxon>Arthropoda</taxon>
        <taxon>Chelicerata</taxon>
        <taxon>Arachnida</taxon>
        <taxon>Araneae</taxon>
        <taxon>Araneomorphae</taxon>
        <taxon>Entelegynae</taxon>
        <taxon>Araneoidea</taxon>
        <taxon>Araneidae</taxon>
        <taxon>Caerostris</taxon>
    </lineage>
</organism>
<feature type="region of interest" description="Disordered" evidence="1">
    <location>
        <begin position="31"/>
        <end position="70"/>
    </location>
</feature>
<dbReference type="EMBL" id="BPLQ01006570">
    <property type="protein sequence ID" value="GIY23628.1"/>
    <property type="molecule type" value="Genomic_DNA"/>
</dbReference>
<evidence type="ECO:0000313" key="3">
    <source>
        <dbReference type="Proteomes" id="UP001054837"/>
    </source>
</evidence>
<accession>A0AAV4RUQ9</accession>
<feature type="compositionally biased region" description="Basic and acidic residues" evidence="1">
    <location>
        <begin position="47"/>
        <end position="57"/>
    </location>
</feature>
<dbReference type="Proteomes" id="UP001054837">
    <property type="component" value="Unassembled WGS sequence"/>
</dbReference>
<name>A0AAV4RUQ9_9ARAC</name>
<reference evidence="2 3" key="1">
    <citation type="submission" date="2021-06" db="EMBL/GenBank/DDBJ databases">
        <title>Caerostris darwini draft genome.</title>
        <authorList>
            <person name="Kono N."/>
            <person name="Arakawa K."/>
        </authorList>
    </citation>
    <scope>NUCLEOTIDE SEQUENCE [LARGE SCALE GENOMIC DNA]</scope>
</reference>
<evidence type="ECO:0000256" key="1">
    <source>
        <dbReference type="SAM" id="MobiDB-lite"/>
    </source>
</evidence>
<keyword evidence="3" id="KW-1185">Reference proteome</keyword>
<gene>
    <name evidence="2" type="ORF">CDAR_424991</name>
</gene>
<protein>
    <submittedName>
        <fullName evidence="2">Uncharacterized protein</fullName>
    </submittedName>
</protein>